<dbReference type="Pfam" id="PF00975">
    <property type="entry name" value="Thioesterase"/>
    <property type="match status" value="1"/>
</dbReference>
<dbReference type="OrthoDB" id="10253869at2759"/>
<comment type="caution">
    <text evidence="2">The sequence shown here is derived from an EMBL/GenBank/DDBJ whole genome shotgun (WGS) entry which is preliminary data.</text>
</comment>
<evidence type="ECO:0000313" key="3">
    <source>
        <dbReference type="Proteomes" id="UP000717696"/>
    </source>
</evidence>
<proteinExistence type="predicted"/>
<dbReference type="GO" id="GO:0016787">
    <property type="term" value="F:hydrolase activity"/>
    <property type="evidence" value="ECO:0007669"/>
    <property type="project" value="UniProtKB-KW"/>
</dbReference>
<dbReference type="Gene3D" id="3.40.50.1820">
    <property type="entry name" value="alpha/beta hydrolase"/>
    <property type="match status" value="1"/>
</dbReference>
<evidence type="ECO:0000259" key="1">
    <source>
        <dbReference type="Pfam" id="PF00975"/>
    </source>
</evidence>
<accession>A0A9P9F9Q4</accession>
<gene>
    <name evidence="2" type="ORF">B0J13DRAFT_604801</name>
</gene>
<dbReference type="Proteomes" id="UP000717696">
    <property type="component" value="Unassembled WGS sequence"/>
</dbReference>
<dbReference type="AlphaFoldDB" id="A0A9P9F9Q4"/>
<protein>
    <submittedName>
        <fullName evidence="2">Alpha/Beta hydrolase protein</fullName>
    </submittedName>
</protein>
<sequence length="347" mass="38322">MDENPLRLQFRPRAARFPSAAPLVLIHDAGGTVYSYLRLGDLKRDVWAISDPYFEAVKPWDGGFDEMAEHYQQLIESAGIRGPILLGGWSLGAYVSLAIAKRMLHMKPCRFYVMGILMVDSPIQIPTSTLPPCGPDPDFSDLPDLVRKSFDKFDAMLSVCDLPAWDSPACQGKPVRLAAGGKTFTVETDQVLHLPLDGGWMTASLTKTPQEGRMEVTEQFTGPPPAVLVRCLRRTPTDAPSQGPSQVDRYRDDLLLGWEGRHQSFIKAVIDVDKHHFNVFQPSNLAIKTQQDSLGSTVIGTSPSLTTYQVMELLPQHAANLLPSLQADTMTQHINEGLNMLDSLQIA</sequence>
<reference evidence="2" key="1">
    <citation type="journal article" date="2021" name="Nat. Commun.">
        <title>Genetic determinants of endophytism in the Arabidopsis root mycobiome.</title>
        <authorList>
            <person name="Mesny F."/>
            <person name="Miyauchi S."/>
            <person name="Thiergart T."/>
            <person name="Pickel B."/>
            <person name="Atanasova L."/>
            <person name="Karlsson M."/>
            <person name="Huettel B."/>
            <person name="Barry K.W."/>
            <person name="Haridas S."/>
            <person name="Chen C."/>
            <person name="Bauer D."/>
            <person name="Andreopoulos W."/>
            <person name="Pangilinan J."/>
            <person name="LaButti K."/>
            <person name="Riley R."/>
            <person name="Lipzen A."/>
            <person name="Clum A."/>
            <person name="Drula E."/>
            <person name="Henrissat B."/>
            <person name="Kohler A."/>
            <person name="Grigoriev I.V."/>
            <person name="Martin F.M."/>
            <person name="Hacquard S."/>
        </authorList>
    </citation>
    <scope>NUCLEOTIDE SEQUENCE</scope>
    <source>
        <strain evidence="2">MPI-CAGE-AT-0021</strain>
    </source>
</reference>
<dbReference type="SUPFAM" id="SSF53474">
    <property type="entry name" value="alpha/beta-Hydrolases"/>
    <property type="match status" value="1"/>
</dbReference>
<organism evidence="2 3">
    <name type="scientific">Dactylonectria estremocensis</name>
    <dbReference type="NCBI Taxonomy" id="1079267"/>
    <lineage>
        <taxon>Eukaryota</taxon>
        <taxon>Fungi</taxon>
        <taxon>Dikarya</taxon>
        <taxon>Ascomycota</taxon>
        <taxon>Pezizomycotina</taxon>
        <taxon>Sordariomycetes</taxon>
        <taxon>Hypocreomycetidae</taxon>
        <taxon>Hypocreales</taxon>
        <taxon>Nectriaceae</taxon>
        <taxon>Dactylonectria</taxon>
    </lineage>
</organism>
<dbReference type="InterPro" id="IPR001031">
    <property type="entry name" value="Thioesterase"/>
</dbReference>
<name>A0A9P9F9Q4_9HYPO</name>
<keyword evidence="3" id="KW-1185">Reference proteome</keyword>
<dbReference type="EMBL" id="JAGMUU010000004">
    <property type="protein sequence ID" value="KAH7155891.1"/>
    <property type="molecule type" value="Genomic_DNA"/>
</dbReference>
<dbReference type="InterPro" id="IPR029058">
    <property type="entry name" value="AB_hydrolase_fold"/>
</dbReference>
<evidence type="ECO:0000313" key="2">
    <source>
        <dbReference type="EMBL" id="KAH7155891.1"/>
    </source>
</evidence>
<keyword evidence="2" id="KW-0378">Hydrolase</keyword>
<feature type="domain" description="Thioesterase" evidence="1">
    <location>
        <begin position="22"/>
        <end position="104"/>
    </location>
</feature>